<reference evidence="4 5" key="1">
    <citation type="journal article" date="2011" name="Genome Res.">
        <title>Phylogeny-wide analysis of social amoeba genomes highlights ancient origins for complex intercellular communication.</title>
        <authorList>
            <person name="Heidel A.J."/>
            <person name="Lawal H.M."/>
            <person name="Felder M."/>
            <person name="Schilde C."/>
            <person name="Helps N.R."/>
            <person name="Tunggal B."/>
            <person name="Rivero F."/>
            <person name="John U."/>
            <person name="Schleicher M."/>
            <person name="Eichinger L."/>
            <person name="Platzer M."/>
            <person name="Noegel A.A."/>
            <person name="Schaap P."/>
            <person name="Gloeckner G."/>
        </authorList>
    </citation>
    <scope>NUCLEOTIDE SEQUENCE [LARGE SCALE GENOMIC DNA]</scope>
    <source>
        <strain evidence="5">ATCC 26659 / Pp 5 / PN500</strain>
    </source>
</reference>
<dbReference type="GO" id="GO:0042350">
    <property type="term" value="P:GDP-L-fucose biosynthetic process"/>
    <property type="evidence" value="ECO:0007669"/>
    <property type="project" value="UniProtKB-ARBA"/>
</dbReference>
<feature type="domain" description="GDP-fucose pyrophosphorylase" evidence="3">
    <location>
        <begin position="174"/>
        <end position="491"/>
    </location>
</feature>
<dbReference type="PANTHER" id="PTHR15045:SF1">
    <property type="entry name" value="FUCOSE-1-PHOSPHATE GUANYLYLTRANSFERASE"/>
    <property type="match status" value="1"/>
</dbReference>
<dbReference type="GO" id="GO:0016779">
    <property type="term" value="F:nucleotidyltransferase activity"/>
    <property type="evidence" value="ECO:0007669"/>
    <property type="project" value="UniProtKB-KW"/>
</dbReference>
<sequence length="551" mass="62994">MELGFSDDETVLSYYRSVQERKTNRYKSLLGDHVSDELKKTFFDVIVITAIDELQKQHYERMIAEKRQSHLIPSFVEYFVIADPIGEKIGCGGSTLYVLSELQRLLTVDDHRLSKSKILLLHAGGYSKRLPNHSTSGKIFASLPFSLAPNGVALTMLEMKIIILIDFPVSMNPDVGTGHGIFILENNECYTPNRSNQCVRYLHKPTKQKMQLENAIMPDQQVLLDSCYFFDHATTEIFLRYYRENSPIQCEIDAYSDFLQPLGSNSKPDYFENKNNVSIYKPMISVEREKLFNLLKNCNLSALPLNPSCFIHIGTCHEYIEHFTVNFPKIGAKRIIYSHQNGERKDDISLATNSCLIHCLMNKGQYKIEESTVIEYCLFNNINISIGKRCILADLDLDSFRQDKKSEGVDNIVIPSNTFIQTLSLTGNRYVTIIFGVDDSLKATSNPTIFGQPMTKLLCQEKRLTEQQIWTDEESRKSPSLWTAAIYPVCSYPLQSFLTSYRLLLQPNNDFDYTKLNSNKLYSLESCLSEKDLQSQATHRINLTNSIAKLI</sequence>
<dbReference type="InParanoid" id="D3BGP1"/>
<protein>
    <submittedName>
        <fullName evidence="4">Fucose-1-phosphate guanylyltransferase</fullName>
    </submittedName>
</protein>
<evidence type="ECO:0000313" key="5">
    <source>
        <dbReference type="Proteomes" id="UP000001396"/>
    </source>
</evidence>
<keyword evidence="4" id="KW-0548">Nucleotidyltransferase</keyword>
<dbReference type="Proteomes" id="UP000001396">
    <property type="component" value="Unassembled WGS sequence"/>
</dbReference>
<dbReference type="GO" id="GO:0000166">
    <property type="term" value="F:nucleotide binding"/>
    <property type="evidence" value="ECO:0007669"/>
    <property type="project" value="UniProtKB-KW"/>
</dbReference>
<dbReference type="PANTHER" id="PTHR15045">
    <property type="entry name" value="FUCOSE-1-PHOSPHATE GUANYLYLTRANSFERASE"/>
    <property type="match status" value="1"/>
</dbReference>
<organism evidence="4 5">
    <name type="scientific">Heterostelium pallidum (strain ATCC 26659 / Pp 5 / PN500)</name>
    <name type="common">Cellular slime mold</name>
    <name type="synonym">Polysphondylium pallidum</name>
    <dbReference type="NCBI Taxonomy" id="670386"/>
    <lineage>
        <taxon>Eukaryota</taxon>
        <taxon>Amoebozoa</taxon>
        <taxon>Evosea</taxon>
        <taxon>Eumycetozoa</taxon>
        <taxon>Dictyostelia</taxon>
        <taxon>Acytosteliales</taxon>
        <taxon>Acytosteliaceae</taxon>
        <taxon>Heterostelium</taxon>
    </lineage>
</organism>
<feature type="domain" description="GDP-fucose pyrophosphorylase" evidence="3">
    <location>
        <begin position="112"/>
        <end position="173"/>
    </location>
</feature>
<dbReference type="GeneID" id="31363174"/>
<keyword evidence="2" id="KW-0547">Nucleotide-binding</keyword>
<evidence type="ECO:0000256" key="1">
    <source>
        <dbReference type="ARBA" id="ARBA00022679"/>
    </source>
</evidence>
<dbReference type="OMA" id="DMIAYRE"/>
<gene>
    <name evidence="4" type="primary">fpgt</name>
    <name evidence="4" type="ORF">PPL_07693</name>
</gene>
<proteinExistence type="predicted"/>
<dbReference type="Pfam" id="PF07959">
    <property type="entry name" value="Fucose_pyrophosphorylase"/>
    <property type="match status" value="2"/>
</dbReference>
<keyword evidence="1 4" id="KW-0808">Transferase</keyword>
<evidence type="ECO:0000313" key="4">
    <source>
        <dbReference type="EMBL" id="EFA79275.1"/>
    </source>
</evidence>
<dbReference type="FunCoup" id="D3BGP1">
    <property type="interactions" value="38"/>
</dbReference>
<comment type="caution">
    <text evidence="4">The sequence shown here is derived from an EMBL/GenBank/DDBJ whole genome shotgun (WGS) entry which is preliminary data.</text>
</comment>
<keyword evidence="5" id="KW-1185">Reference proteome</keyword>
<dbReference type="STRING" id="670386.D3BGP1"/>
<evidence type="ECO:0000256" key="2">
    <source>
        <dbReference type="ARBA" id="ARBA00022741"/>
    </source>
</evidence>
<accession>D3BGP1</accession>
<evidence type="ECO:0000259" key="3">
    <source>
        <dbReference type="Pfam" id="PF07959"/>
    </source>
</evidence>
<dbReference type="EMBL" id="ADBJ01000035">
    <property type="protein sequence ID" value="EFA79275.1"/>
    <property type="molecule type" value="Genomic_DNA"/>
</dbReference>
<dbReference type="InterPro" id="IPR012887">
    <property type="entry name" value="GDP_fucose_pyrophosphorylase"/>
</dbReference>
<dbReference type="RefSeq" id="XP_020431396.1">
    <property type="nucleotide sequence ID" value="XM_020578527.1"/>
</dbReference>
<name>D3BGP1_HETP5</name>
<dbReference type="AlphaFoldDB" id="D3BGP1"/>